<proteinExistence type="predicted"/>
<feature type="transmembrane region" description="Helical" evidence="1">
    <location>
        <begin position="31"/>
        <end position="50"/>
    </location>
</feature>
<protein>
    <submittedName>
        <fullName evidence="2">Uncharacterized protein</fullName>
    </submittedName>
</protein>
<dbReference type="Proteomes" id="UP001319080">
    <property type="component" value="Unassembled WGS sequence"/>
</dbReference>
<accession>A0AAP2GWD2</accession>
<evidence type="ECO:0000313" key="3">
    <source>
        <dbReference type="Proteomes" id="UP001319080"/>
    </source>
</evidence>
<name>A0AAP2GWD2_9BACT</name>
<keyword evidence="3" id="KW-1185">Reference proteome</keyword>
<keyword evidence="1" id="KW-1133">Transmembrane helix</keyword>
<dbReference type="RefSeq" id="WP_254087752.1">
    <property type="nucleotide sequence ID" value="NZ_JAHESE010000053.1"/>
</dbReference>
<keyword evidence="1" id="KW-0472">Membrane</keyword>
<dbReference type="AlphaFoldDB" id="A0AAP2GWD2"/>
<keyword evidence="1" id="KW-0812">Transmembrane</keyword>
<reference evidence="2 3" key="1">
    <citation type="submission" date="2021-05" db="EMBL/GenBank/DDBJ databases">
        <title>A Polyphasic approach of four new species of the genus Ohtaekwangia: Ohtaekwangia histidinii sp. nov., Ohtaekwangia cretensis sp. nov., Ohtaekwangia indiensis sp. nov., Ohtaekwangia reichenbachii sp. nov. from diverse environment.</title>
        <authorList>
            <person name="Octaviana S."/>
        </authorList>
    </citation>
    <scope>NUCLEOTIDE SEQUENCE [LARGE SCALE GENOMIC DNA]</scope>
    <source>
        <strain evidence="2 3">PWU5</strain>
    </source>
</reference>
<gene>
    <name evidence="2" type="ORF">KK062_28345</name>
</gene>
<dbReference type="EMBL" id="JAHESE010000053">
    <property type="protein sequence ID" value="MBT1712185.1"/>
    <property type="molecule type" value="Genomic_DNA"/>
</dbReference>
<organism evidence="2 3">
    <name type="scientific">Dawidia cretensis</name>
    <dbReference type="NCBI Taxonomy" id="2782350"/>
    <lineage>
        <taxon>Bacteria</taxon>
        <taxon>Pseudomonadati</taxon>
        <taxon>Bacteroidota</taxon>
        <taxon>Cytophagia</taxon>
        <taxon>Cytophagales</taxon>
        <taxon>Chryseotaleaceae</taxon>
        <taxon>Dawidia</taxon>
    </lineage>
</organism>
<evidence type="ECO:0000313" key="2">
    <source>
        <dbReference type="EMBL" id="MBT1712185.1"/>
    </source>
</evidence>
<evidence type="ECO:0000256" key="1">
    <source>
        <dbReference type="SAM" id="Phobius"/>
    </source>
</evidence>
<comment type="caution">
    <text evidence="2">The sequence shown here is derived from an EMBL/GenBank/DDBJ whole genome shotgun (WGS) entry which is preliminary data.</text>
</comment>
<sequence length="178" mass="19967">MQDIRQRYNIVASAGSLSLKPYSHLVRRSRWLLVAAGLLASVTPIVPDSIGQDGRLVLYVLSVFLALHSLYNILVKANIRYLFDASANGIFKSGLANQHEKLMRLEDAVVFVSEESGGWHYALGAKKSHFVKSYSISEEFGAGHESQQQLRAYEEQILEKIHALIASQRPVELPSRRF</sequence>
<feature type="transmembrane region" description="Helical" evidence="1">
    <location>
        <begin position="56"/>
        <end position="74"/>
    </location>
</feature>